<keyword evidence="1" id="KW-0472">Membrane</keyword>
<dbReference type="EMBL" id="JAYKXP010000099">
    <property type="protein sequence ID" value="KAK7026879.1"/>
    <property type="molecule type" value="Genomic_DNA"/>
</dbReference>
<reference evidence="2 3" key="1">
    <citation type="submission" date="2024-01" db="EMBL/GenBank/DDBJ databases">
        <title>A draft genome for a cacao thread blight-causing isolate of Paramarasmius palmivorus.</title>
        <authorList>
            <person name="Baruah I.K."/>
            <person name="Bukari Y."/>
            <person name="Amoako-Attah I."/>
            <person name="Meinhardt L.W."/>
            <person name="Bailey B.A."/>
            <person name="Cohen S.P."/>
        </authorList>
    </citation>
    <scope>NUCLEOTIDE SEQUENCE [LARGE SCALE GENOMIC DNA]</scope>
    <source>
        <strain evidence="2 3">GH-12</strain>
    </source>
</reference>
<accession>A0AAW0BKF4</accession>
<gene>
    <name evidence="2" type="ORF">VNI00_015421</name>
</gene>
<dbReference type="AlphaFoldDB" id="A0AAW0BKF4"/>
<keyword evidence="1" id="KW-1133">Transmembrane helix</keyword>
<dbReference type="Proteomes" id="UP001383192">
    <property type="component" value="Unassembled WGS sequence"/>
</dbReference>
<name>A0AAW0BKF4_9AGAR</name>
<sequence length="325" mass="36138">MSIILVTPPFGTRVYCLLFVIGATLASLLSLSITRLFPSIHAEMPETLPETQVSVPCSSVSHHARRHISKGHDKKHTPKHTKTVYLDEPKVVRVTLKKKIQAVQEPPPPYVLTDLPHPLPESHSPSPVEFTNPFAYKSSRLKRSRTLPYISYSVSPLDVLSDWPGCSAETVKSRSIKFQDDTSSTVSRKDRLKRTFSALHPVRVASAFGDLSSRAMESARFTFTFSPPAPYPNQTCDLENECTSFTIGGPFCETPELGFGVMITREVPVPEDELDAPQRHHMAALKKDIELEVDETKIDRCAVAKKARNLLGMPVPTHPALCEGW</sequence>
<proteinExistence type="predicted"/>
<keyword evidence="3" id="KW-1185">Reference proteome</keyword>
<comment type="caution">
    <text evidence="2">The sequence shown here is derived from an EMBL/GenBank/DDBJ whole genome shotgun (WGS) entry which is preliminary data.</text>
</comment>
<organism evidence="2 3">
    <name type="scientific">Paramarasmius palmivorus</name>
    <dbReference type="NCBI Taxonomy" id="297713"/>
    <lineage>
        <taxon>Eukaryota</taxon>
        <taxon>Fungi</taxon>
        <taxon>Dikarya</taxon>
        <taxon>Basidiomycota</taxon>
        <taxon>Agaricomycotina</taxon>
        <taxon>Agaricomycetes</taxon>
        <taxon>Agaricomycetidae</taxon>
        <taxon>Agaricales</taxon>
        <taxon>Marasmiineae</taxon>
        <taxon>Marasmiaceae</taxon>
        <taxon>Paramarasmius</taxon>
    </lineage>
</organism>
<feature type="transmembrane region" description="Helical" evidence="1">
    <location>
        <begin position="12"/>
        <end position="34"/>
    </location>
</feature>
<evidence type="ECO:0000256" key="1">
    <source>
        <dbReference type="SAM" id="Phobius"/>
    </source>
</evidence>
<evidence type="ECO:0000313" key="3">
    <source>
        <dbReference type="Proteomes" id="UP001383192"/>
    </source>
</evidence>
<evidence type="ECO:0000313" key="2">
    <source>
        <dbReference type="EMBL" id="KAK7026879.1"/>
    </source>
</evidence>
<keyword evidence="1" id="KW-0812">Transmembrane</keyword>
<protein>
    <submittedName>
        <fullName evidence="2">Uncharacterized protein</fullName>
    </submittedName>
</protein>